<evidence type="ECO:0000256" key="1">
    <source>
        <dbReference type="SAM" id="MobiDB-lite"/>
    </source>
</evidence>
<keyword evidence="5" id="KW-1185">Reference proteome</keyword>
<dbReference type="InterPro" id="IPR009078">
    <property type="entry name" value="Ferritin-like_SF"/>
</dbReference>
<dbReference type="EMBL" id="CP003154">
    <property type="protein sequence ID" value="AFL75782.1"/>
    <property type="molecule type" value="Genomic_DNA"/>
</dbReference>
<gene>
    <name evidence="4" type="ordered locus">Thivi_3947</name>
</gene>
<dbReference type="Pfam" id="PF09968">
    <property type="entry name" value="DUF2202"/>
    <property type="match status" value="1"/>
</dbReference>
<evidence type="ECO:0000313" key="4">
    <source>
        <dbReference type="EMBL" id="AFL75782.1"/>
    </source>
</evidence>
<dbReference type="HOGENOM" id="CLU_051317_2_0_6"/>
<dbReference type="eggNOG" id="COG4902">
    <property type="taxonomic scope" value="Bacteria"/>
</dbReference>
<dbReference type="InterPro" id="IPR019243">
    <property type="entry name" value="DUF2202"/>
</dbReference>
<accession>I3YFL4</accession>
<dbReference type="Proteomes" id="UP000006062">
    <property type="component" value="Chromosome"/>
</dbReference>
<dbReference type="STRING" id="765911.Thivi_3947"/>
<feature type="signal peptide" evidence="2">
    <location>
        <begin position="1"/>
        <end position="23"/>
    </location>
</feature>
<dbReference type="Gene3D" id="1.20.1260.10">
    <property type="match status" value="1"/>
</dbReference>
<evidence type="ECO:0000313" key="5">
    <source>
        <dbReference type="Proteomes" id="UP000006062"/>
    </source>
</evidence>
<dbReference type="SUPFAM" id="SSF47240">
    <property type="entry name" value="Ferritin-like"/>
    <property type="match status" value="1"/>
</dbReference>
<evidence type="ECO:0000256" key="2">
    <source>
        <dbReference type="SAM" id="SignalP"/>
    </source>
</evidence>
<dbReference type="KEGG" id="tvi:Thivi_3947"/>
<feature type="domain" description="DUF2202" evidence="3">
    <location>
        <begin position="43"/>
        <end position="203"/>
    </location>
</feature>
<dbReference type="InterPro" id="IPR012347">
    <property type="entry name" value="Ferritin-like"/>
</dbReference>
<dbReference type="CDD" id="cd01048">
    <property type="entry name" value="Ferritin_like_AB2"/>
    <property type="match status" value="1"/>
</dbReference>
<feature type="compositionally biased region" description="Gly residues" evidence="1">
    <location>
        <begin position="208"/>
        <end position="221"/>
    </location>
</feature>
<sequence length="227" mass="24711">MKTQYHLLPLALAAILNAAPAIGAGPRSAQPVQPILADLESTEAEALLFMREEERLARDVYLVMDELWQALPFANIALSEQKHMDSVKSMMDKYDLTDPSNPNEPGVFANPELQALYSQLIDDGDESYLAALRVGALIEEVDIEDLQNVSAATENPALQTLYGNLLRGSRNHLRAFASEIERQGVVYEAQVLDPTELNAILDTPMERGGQGKGQGTQGGGRIARPGV</sequence>
<protein>
    <recommendedName>
        <fullName evidence="3">DUF2202 domain-containing protein</fullName>
    </recommendedName>
</protein>
<dbReference type="RefSeq" id="WP_014780169.1">
    <property type="nucleotide sequence ID" value="NC_018012.1"/>
</dbReference>
<name>I3YFL4_THIV6</name>
<keyword evidence="2" id="KW-0732">Signal</keyword>
<dbReference type="OrthoDB" id="9801086at2"/>
<organism evidence="4 5">
    <name type="scientific">Thiocystis violascens (strain ATCC 17096 / DSM 198 / 6111)</name>
    <name type="common">Chromatium violascens</name>
    <dbReference type="NCBI Taxonomy" id="765911"/>
    <lineage>
        <taxon>Bacteria</taxon>
        <taxon>Pseudomonadati</taxon>
        <taxon>Pseudomonadota</taxon>
        <taxon>Gammaproteobacteria</taxon>
        <taxon>Chromatiales</taxon>
        <taxon>Chromatiaceae</taxon>
        <taxon>Thiocystis</taxon>
    </lineage>
</organism>
<feature type="chain" id="PRO_5003682672" description="DUF2202 domain-containing protein" evidence="2">
    <location>
        <begin position="24"/>
        <end position="227"/>
    </location>
</feature>
<reference evidence="4 5" key="1">
    <citation type="submission" date="2012-06" db="EMBL/GenBank/DDBJ databases">
        <title>Complete sequence of Thiocystis violascens DSM 198.</title>
        <authorList>
            <consortium name="US DOE Joint Genome Institute"/>
            <person name="Lucas S."/>
            <person name="Han J."/>
            <person name="Lapidus A."/>
            <person name="Cheng J.-F."/>
            <person name="Goodwin L."/>
            <person name="Pitluck S."/>
            <person name="Peters L."/>
            <person name="Ovchinnikova G."/>
            <person name="Teshima H."/>
            <person name="Detter J.C."/>
            <person name="Han C."/>
            <person name="Tapia R."/>
            <person name="Land M."/>
            <person name="Hauser L."/>
            <person name="Kyrpides N."/>
            <person name="Ivanova N."/>
            <person name="Pagani I."/>
            <person name="Vogl K."/>
            <person name="Liu Z."/>
            <person name="Frigaard N.-U."/>
            <person name="Bryant D."/>
            <person name="Woyke T."/>
        </authorList>
    </citation>
    <scope>NUCLEOTIDE SEQUENCE [LARGE SCALE GENOMIC DNA]</scope>
    <source>
        <strain evidence="5">ATCC 17096 / DSM 198 / 6111</strain>
    </source>
</reference>
<dbReference type="AlphaFoldDB" id="I3YFL4"/>
<evidence type="ECO:0000259" key="3">
    <source>
        <dbReference type="Pfam" id="PF09968"/>
    </source>
</evidence>
<feature type="region of interest" description="Disordered" evidence="1">
    <location>
        <begin position="203"/>
        <end position="227"/>
    </location>
</feature>
<proteinExistence type="predicted"/>